<evidence type="ECO:0000313" key="2">
    <source>
        <dbReference type="EMBL" id="PWD84328.1"/>
    </source>
</evidence>
<dbReference type="GO" id="GO:0016020">
    <property type="term" value="C:membrane"/>
    <property type="evidence" value="ECO:0007669"/>
    <property type="project" value="InterPro"/>
</dbReference>
<evidence type="ECO:0000256" key="1">
    <source>
        <dbReference type="SAM" id="Phobius"/>
    </source>
</evidence>
<keyword evidence="1" id="KW-0472">Membrane</keyword>
<accession>A0A2U2AMD8</accession>
<feature type="transmembrane region" description="Helical" evidence="1">
    <location>
        <begin position="109"/>
        <end position="133"/>
    </location>
</feature>
<dbReference type="InterPro" id="IPR008523">
    <property type="entry name" value="DUF805"/>
</dbReference>
<feature type="transmembrane region" description="Helical" evidence="1">
    <location>
        <begin position="40"/>
        <end position="58"/>
    </location>
</feature>
<evidence type="ECO:0008006" key="4">
    <source>
        <dbReference type="Google" id="ProtNLM"/>
    </source>
</evidence>
<sequence length="214" mass="24573">MTQRRGRSMSKPHEKIQKAPAYFAINFTGRIGRLEFANRFTTYLLLAIVIYCVYYFVIEQGIFSLTESADKSIDMTQTLGRIIFHAGFIGAVILLNIRAVVMRLHDINLSGWWATLLFIFPYSLELIIIMMPMTLDKTVYYTLFFILISLALLIRLFPFIMPGSAVANRYGMPIPRGKPYGLILLLLFVTIGSYFLYQYITLQTITITFLYAAV</sequence>
<feature type="transmembrane region" description="Helical" evidence="1">
    <location>
        <begin position="139"/>
        <end position="160"/>
    </location>
</feature>
<protein>
    <recommendedName>
        <fullName evidence="4">DUF805 domain-containing protein</fullName>
    </recommendedName>
</protein>
<dbReference type="EMBL" id="QEWR01000002">
    <property type="protein sequence ID" value="PWD84328.1"/>
    <property type="molecule type" value="Genomic_DNA"/>
</dbReference>
<keyword evidence="1" id="KW-1133">Transmembrane helix</keyword>
<comment type="caution">
    <text evidence="2">The sequence shown here is derived from an EMBL/GenBank/DDBJ whole genome shotgun (WGS) entry which is preliminary data.</text>
</comment>
<organism evidence="2 3">
    <name type="scientific">Ignatzschineria indica</name>
    <dbReference type="NCBI Taxonomy" id="472583"/>
    <lineage>
        <taxon>Bacteria</taxon>
        <taxon>Pseudomonadati</taxon>
        <taxon>Pseudomonadota</taxon>
        <taxon>Gammaproteobacteria</taxon>
        <taxon>Cardiobacteriales</taxon>
        <taxon>Ignatzschineriaceae</taxon>
        <taxon>Ignatzschineria</taxon>
    </lineage>
</organism>
<name>A0A2U2AMD8_9GAMM</name>
<keyword evidence="3" id="KW-1185">Reference proteome</keyword>
<evidence type="ECO:0000313" key="3">
    <source>
        <dbReference type="Proteomes" id="UP000244948"/>
    </source>
</evidence>
<dbReference type="Pfam" id="PF05656">
    <property type="entry name" value="DUF805"/>
    <property type="match status" value="1"/>
</dbReference>
<keyword evidence="1" id="KW-0812">Transmembrane</keyword>
<reference evidence="2 3" key="1">
    <citation type="journal article" date="2018" name="Genome Announc.">
        <title>Ignatzschineria cameli sp. nov., isolated from necrotic foot tissue of dromedaries (Camelus dromedarius) and associated maggots (Wohlfahrtia species) in Dubai.</title>
        <authorList>
            <person name="Tsang C.C."/>
            <person name="Tang J.Y."/>
            <person name="Fong J.Y."/>
            <person name="Kinne J."/>
            <person name="Lee H.H."/>
            <person name="Joseph M."/>
            <person name="Jose S."/>
            <person name="Schuster R.K."/>
            <person name="Tang Y."/>
            <person name="Sivakumar S."/>
            <person name="Chen J.H."/>
            <person name="Teng J.L."/>
            <person name="Lau S.K."/>
            <person name="Wernery U."/>
            <person name="Woo P.C."/>
        </authorList>
    </citation>
    <scope>NUCLEOTIDE SEQUENCE [LARGE SCALE GENOMIC DNA]</scope>
    <source>
        <strain evidence="2 3">KCTC 22643</strain>
    </source>
</reference>
<gene>
    <name evidence="2" type="ORF">DC082_01945</name>
</gene>
<dbReference type="AlphaFoldDB" id="A0A2U2AMD8"/>
<proteinExistence type="predicted"/>
<feature type="transmembrane region" description="Helical" evidence="1">
    <location>
        <begin position="78"/>
        <end position="97"/>
    </location>
</feature>
<feature type="transmembrane region" description="Helical" evidence="1">
    <location>
        <begin position="180"/>
        <end position="200"/>
    </location>
</feature>
<dbReference type="Proteomes" id="UP000244948">
    <property type="component" value="Unassembled WGS sequence"/>
</dbReference>